<reference evidence="2 3" key="1">
    <citation type="submission" date="2019-12" db="EMBL/GenBank/DDBJ databases">
        <authorList>
            <person name="Kun Z."/>
        </authorList>
    </citation>
    <scope>NUCLEOTIDE SEQUENCE [LARGE SCALE GENOMIC DNA]</scope>
    <source>
        <strain evidence="2 3">YIM 123512</strain>
    </source>
</reference>
<proteinExistence type="predicted"/>
<dbReference type="AlphaFoldDB" id="A0A6L7EUJ7"/>
<comment type="caution">
    <text evidence="2">The sequence shown here is derived from an EMBL/GenBank/DDBJ whole genome shotgun (WGS) entry which is preliminary data.</text>
</comment>
<dbReference type="Proteomes" id="UP000473325">
    <property type="component" value="Unassembled WGS sequence"/>
</dbReference>
<accession>A0A6L7EUJ7</accession>
<name>A0A6L7EUJ7_9ACTN</name>
<evidence type="ECO:0000313" key="2">
    <source>
        <dbReference type="EMBL" id="MXG89138.1"/>
    </source>
</evidence>
<sequence>MRTLITLGALAVLLLGGVLWGFAQVTAPFPGKAEAPLCVDTSYAAGETLYPQDVTVSVLNASRREGLAGRTMQQFVDAGFAQGQISNAPEGTDVAAVEIWTDEPQDPAARLVRSRLGPVPVRADDRSPVVGVTIVVGDGFTELSDGKASIALTAPTTVCSPPVG</sequence>
<protein>
    <submittedName>
        <fullName evidence="2">LytR family transcriptional regulator</fullName>
    </submittedName>
</protein>
<organism evidence="2 3">
    <name type="scientific">Nocardioides flavescens</name>
    <dbReference type="NCBI Taxonomy" id="2691959"/>
    <lineage>
        <taxon>Bacteria</taxon>
        <taxon>Bacillati</taxon>
        <taxon>Actinomycetota</taxon>
        <taxon>Actinomycetes</taxon>
        <taxon>Propionibacteriales</taxon>
        <taxon>Nocardioidaceae</taxon>
        <taxon>Nocardioides</taxon>
    </lineage>
</organism>
<feature type="domain" description="LytR/CpsA/Psr regulator C-terminal" evidence="1">
    <location>
        <begin position="53"/>
        <end position="140"/>
    </location>
</feature>
<evidence type="ECO:0000313" key="3">
    <source>
        <dbReference type="Proteomes" id="UP000473325"/>
    </source>
</evidence>
<keyword evidence="3" id="KW-1185">Reference proteome</keyword>
<dbReference type="Gene3D" id="3.30.70.2390">
    <property type="match status" value="1"/>
</dbReference>
<dbReference type="EMBL" id="WUEK01000003">
    <property type="protein sequence ID" value="MXG89138.1"/>
    <property type="molecule type" value="Genomic_DNA"/>
</dbReference>
<dbReference type="Pfam" id="PF13399">
    <property type="entry name" value="LytR_C"/>
    <property type="match status" value="1"/>
</dbReference>
<gene>
    <name evidence="2" type="ORF">GRQ65_06195</name>
</gene>
<evidence type="ECO:0000259" key="1">
    <source>
        <dbReference type="Pfam" id="PF13399"/>
    </source>
</evidence>
<dbReference type="InterPro" id="IPR027381">
    <property type="entry name" value="LytR/CpsA/Psr_C"/>
</dbReference>